<evidence type="ECO:0000313" key="3">
    <source>
        <dbReference type="EMBL" id="CAH2225175.1"/>
    </source>
</evidence>
<reference evidence="3" key="1">
    <citation type="submission" date="2022-03" db="EMBL/GenBank/DDBJ databases">
        <authorList>
            <person name="Alioto T."/>
            <person name="Alioto T."/>
            <person name="Gomez Garrido J."/>
        </authorList>
    </citation>
    <scope>NUCLEOTIDE SEQUENCE</scope>
</reference>
<dbReference type="InterPro" id="IPR029526">
    <property type="entry name" value="PGBD"/>
</dbReference>
<accession>A0AAD1R702</accession>
<dbReference type="Pfam" id="PF13843">
    <property type="entry name" value="DDE_Tnp_1_7"/>
    <property type="match status" value="1"/>
</dbReference>
<dbReference type="EMBL" id="OW240912">
    <property type="protein sequence ID" value="CAH2225175.1"/>
    <property type="molecule type" value="Genomic_DNA"/>
</dbReference>
<protein>
    <recommendedName>
        <fullName evidence="2">PiggyBac transposable element-derived protein domain-containing protein</fullName>
    </recommendedName>
</protein>
<organism evidence="3 4">
    <name type="scientific">Pelobates cultripes</name>
    <name type="common">Western spadefoot toad</name>
    <dbReference type="NCBI Taxonomy" id="61616"/>
    <lineage>
        <taxon>Eukaryota</taxon>
        <taxon>Metazoa</taxon>
        <taxon>Chordata</taxon>
        <taxon>Craniata</taxon>
        <taxon>Vertebrata</taxon>
        <taxon>Euteleostomi</taxon>
        <taxon>Amphibia</taxon>
        <taxon>Batrachia</taxon>
        <taxon>Anura</taxon>
        <taxon>Pelobatoidea</taxon>
        <taxon>Pelobatidae</taxon>
        <taxon>Pelobates</taxon>
    </lineage>
</organism>
<dbReference type="Proteomes" id="UP001295444">
    <property type="component" value="Chromosome 01"/>
</dbReference>
<feature type="region of interest" description="Disordered" evidence="1">
    <location>
        <begin position="38"/>
        <end position="57"/>
    </location>
</feature>
<keyword evidence="4" id="KW-1185">Reference proteome</keyword>
<name>A0AAD1R702_PELCU</name>
<evidence type="ECO:0000259" key="2">
    <source>
        <dbReference type="Pfam" id="PF13843"/>
    </source>
</evidence>
<dbReference type="AlphaFoldDB" id="A0AAD1R702"/>
<evidence type="ECO:0000313" key="4">
    <source>
        <dbReference type="Proteomes" id="UP001295444"/>
    </source>
</evidence>
<evidence type="ECO:0000256" key="1">
    <source>
        <dbReference type="SAM" id="MobiDB-lite"/>
    </source>
</evidence>
<sequence length="162" mass="18425">MCPWHPKKRPFRSKVVLEPLENSDRELESLAELSVRDSWENLSSETESDKSDDSATELSDVQTWCSIDCVTDQAAPPRSPFAGASSMKVDVEHNNPLAYLKLFLTDEVIEKIVTETNRYKEQQLATLHRKNSRKCEPVTKDDIWTFLGLIVLHGVLGKPLQK</sequence>
<feature type="domain" description="PiggyBac transposable element-derived protein" evidence="2">
    <location>
        <begin position="95"/>
        <end position="159"/>
    </location>
</feature>
<proteinExistence type="predicted"/>
<gene>
    <name evidence="3" type="ORF">PECUL_23A025398</name>
</gene>